<evidence type="ECO:0000313" key="5">
    <source>
        <dbReference type="EMBL" id="MFC3712924.1"/>
    </source>
</evidence>
<keyword evidence="6" id="KW-1185">Reference proteome</keyword>
<comment type="caution">
    <text evidence="5">The sequence shown here is derived from an EMBL/GenBank/DDBJ whole genome shotgun (WGS) entry which is preliminary data.</text>
</comment>
<evidence type="ECO:0000256" key="3">
    <source>
        <dbReference type="ARBA" id="ARBA00023270"/>
    </source>
</evidence>
<dbReference type="SMART" id="SM01130">
    <property type="entry name" value="DHDPS"/>
    <property type="match status" value="1"/>
</dbReference>
<dbReference type="Proteomes" id="UP001595615">
    <property type="component" value="Unassembled WGS sequence"/>
</dbReference>
<dbReference type="PANTHER" id="PTHR12128">
    <property type="entry name" value="DIHYDRODIPICOLINATE SYNTHASE"/>
    <property type="match status" value="1"/>
</dbReference>
<evidence type="ECO:0000313" key="6">
    <source>
        <dbReference type="Proteomes" id="UP001595615"/>
    </source>
</evidence>
<name>A0ABV7X9X5_9SPHN</name>
<keyword evidence="2 4" id="KW-0456">Lyase</keyword>
<dbReference type="PANTHER" id="PTHR12128:SF66">
    <property type="entry name" value="4-HYDROXY-2-OXOGLUTARATE ALDOLASE, MITOCHONDRIAL"/>
    <property type="match status" value="1"/>
</dbReference>
<proteinExistence type="inferred from homology"/>
<dbReference type="PRINTS" id="PR00146">
    <property type="entry name" value="DHPICSNTHASE"/>
</dbReference>
<accession>A0ABV7X9X5</accession>
<dbReference type="Gene3D" id="3.20.20.70">
    <property type="entry name" value="Aldolase class I"/>
    <property type="match status" value="1"/>
</dbReference>
<organism evidence="5 6">
    <name type="scientific">Sphingoaurantiacus capsulatus</name>
    <dbReference type="NCBI Taxonomy" id="1771310"/>
    <lineage>
        <taxon>Bacteria</taxon>
        <taxon>Pseudomonadati</taxon>
        <taxon>Pseudomonadota</taxon>
        <taxon>Alphaproteobacteria</taxon>
        <taxon>Sphingomonadales</taxon>
        <taxon>Sphingosinicellaceae</taxon>
        <taxon>Sphingoaurantiacus</taxon>
    </lineage>
</organism>
<dbReference type="SUPFAM" id="SSF51569">
    <property type="entry name" value="Aldolase"/>
    <property type="match status" value="1"/>
</dbReference>
<evidence type="ECO:0000256" key="2">
    <source>
        <dbReference type="ARBA" id="ARBA00023239"/>
    </source>
</evidence>
<dbReference type="CDD" id="cd00408">
    <property type="entry name" value="DHDPS-like"/>
    <property type="match status" value="1"/>
</dbReference>
<dbReference type="PIRSF" id="PIRSF001365">
    <property type="entry name" value="DHDPS"/>
    <property type="match status" value="1"/>
</dbReference>
<sequence length="301" mass="31948">MDRNSVDWQGPMPAVTTPFHDDGRIDEAGFAANLDRLIDAGATGIVVGGCTGEFWALTHEERKRLYEVARDAIAGRVTLIVGTGAVTVDETVTLTRHAEASGCDGALILPPYFVKLADEEIFAHFADVTAQVGLPVLLYNIPGNAVNALSPALVARLADLDPVVAVKESSGDWNNYYATHLAVHERLRVFCGPSSVFGVPAVQLGADGTIDCFPNVWPRGGLDLYFAAQRGENAAAAELQATGRKLTDLFTSEGRTLYPATKAAMDMMGFPGGGTPRRPLRRLTGAPLDGLKSGLESLGLL</sequence>
<dbReference type="PROSITE" id="PS00666">
    <property type="entry name" value="DHDPS_2"/>
    <property type="match status" value="1"/>
</dbReference>
<dbReference type="RefSeq" id="WP_380860759.1">
    <property type="nucleotide sequence ID" value="NZ_JBHRXV010000009.1"/>
</dbReference>
<keyword evidence="3" id="KW-0704">Schiff base</keyword>
<gene>
    <name evidence="5" type="ORF">ACFOMD_10100</name>
</gene>
<dbReference type="EMBL" id="JBHRXV010000009">
    <property type="protein sequence ID" value="MFC3712924.1"/>
    <property type="molecule type" value="Genomic_DNA"/>
</dbReference>
<evidence type="ECO:0000256" key="1">
    <source>
        <dbReference type="ARBA" id="ARBA00007592"/>
    </source>
</evidence>
<protein>
    <submittedName>
        <fullName evidence="5">Dihydrodipicolinate synthase family protein</fullName>
    </submittedName>
</protein>
<dbReference type="InterPro" id="IPR013785">
    <property type="entry name" value="Aldolase_TIM"/>
</dbReference>
<reference evidence="6" key="1">
    <citation type="journal article" date="2019" name="Int. J. Syst. Evol. Microbiol.">
        <title>The Global Catalogue of Microorganisms (GCM) 10K type strain sequencing project: providing services to taxonomists for standard genome sequencing and annotation.</title>
        <authorList>
            <consortium name="The Broad Institute Genomics Platform"/>
            <consortium name="The Broad Institute Genome Sequencing Center for Infectious Disease"/>
            <person name="Wu L."/>
            <person name="Ma J."/>
        </authorList>
    </citation>
    <scope>NUCLEOTIDE SEQUENCE [LARGE SCALE GENOMIC DNA]</scope>
    <source>
        <strain evidence="6">KCTC 42644</strain>
    </source>
</reference>
<dbReference type="InterPro" id="IPR002220">
    <property type="entry name" value="DapA-like"/>
</dbReference>
<evidence type="ECO:0000256" key="4">
    <source>
        <dbReference type="PIRNR" id="PIRNR001365"/>
    </source>
</evidence>
<comment type="similarity">
    <text evidence="1 4">Belongs to the DapA family.</text>
</comment>
<dbReference type="Pfam" id="PF00701">
    <property type="entry name" value="DHDPS"/>
    <property type="match status" value="1"/>
</dbReference>
<dbReference type="InterPro" id="IPR020625">
    <property type="entry name" value="Schiff_base-form_aldolases_AS"/>
</dbReference>